<keyword evidence="2" id="KW-0472">Membrane</keyword>
<dbReference type="RefSeq" id="WP_338253281.1">
    <property type="nucleotide sequence ID" value="NZ_BSRI01000002.1"/>
</dbReference>
<dbReference type="Proteomes" id="UP001344906">
    <property type="component" value="Unassembled WGS sequence"/>
</dbReference>
<evidence type="ECO:0000256" key="1">
    <source>
        <dbReference type="SAM" id="MobiDB-lite"/>
    </source>
</evidence>
<evidence type="ECO:0000256" key="2">
    <source>
        <dbReference type="SAM" id="Phobius"/>
    </source>
</evidence>
<evidence type="ECO:0008006" key="5">
    <source>
        <dbReference type="Google" id="ProtNLM"/>
    </source>
</evidence>
<feature type="compositionally biased region" description="Low complexity" evidence="1">
    <location>
        <begin position="150"/>
        <end position="159"/>
    </location>
</feature>
<organism evidence="3 4">
    <name type="scientific">Dictyobacter halimunensis</name>
    <dbReference type="NCBI Taxonomy" id="3026934"/>
    <lineage>
        <taxon>Bacteria</taxon>
        <taxon>Bacillati</taxon>
        <taxon>Chloroflexota</taxon>
        <taxon>Ktedonobacteria</taxon>
        <taxon>Ktedonobacterales</taxon>
        <taxon>Dictyobacteraceae</taxon>
        <taxon>Dictyobacter</taxon>
    </lineage>
</organism>
<evidence type="ECO:0000313" key="3">
    <source>
        <dbReference type="EMBL" id="GLV57359.1"/>
    </source>
</evidence>
<comment type="caution">
    <text evidence="3">The sequence shown here is derived from an EMBL/GenBank/DDBJ whole genome shotgun (WGS) entry which is preliminary data.</text>
</comment>
<reference evidence="3 4" key="1">
    <citation type="submission" date="2023-02" db="EMBL/GenBank/DDBJ databases">
        <title>Dictyobacter halimunensis sp. nov., a new member of the class Ktedonobacteria from forest soil in a geothermal area.</title>
        <authorList>
            <person name="Rachmania M.K."/>
            <person name="Ningsih F."/>
            <person name="Sakai Y."/>
            <person name="Yabe S."/>
            <person name="Yokota A."/>
            <person name="Sjamsuridzal W."/>
        </authorList>
    </citation>
    <scope>NUCLEOTIDE SEQUENCE [LARGE SCALE GENOMIC DNA]</scope>
    <source>
        <strain evidence="3 4">S3.2.2.5</strain>
    </source>
</reference>
<feature type="compositionally biased region" description="Polar residues" evidence="1">
    <location>
        <begin position="193"/>
        <end position="215"/>
    </location>
</feature>
<protein>
    <recommendedName>
        <fullName evidence="5">3-keto-disaccharide hydrolase domain-containing protein</fullName>
    </recommendedName>
</protein>
<evidence type="ECO:0000313" key="4">
    <source>
        <dbReference type="Proteomes" id="UP001344906"/>
    </source>
</evidence>
<dbReference type="EMBL" id="BSRI01000002">
    <property type="protein sequence ID" value="GLV57359.1"/>
    <property type="molecule type" value="Genomic_DNA"/>
</dbReference>
<gene>
    <name evidence="3" type="ORF">KDH_41950</name>
</gene>
<accession>A0ABQ6FX15</accession>
<proteinExistence type="predicted"/>
<keyword evidence="2" id="KW-1133">Transmembrane helix</keyword>
<feature type="region of interest" description="Disordered" evidence="1">
    <location>
        <begin position="175"/>
        <end position="228"/>
    </location>
</feature>
<name>A0ABQ6FX15_9CHLR</name>
<feature type="transmembrane region" description="Helical" evidence="2">
    <location>
        <begin position="320"/>
        <end position="339"/>
    </location>
</feature>
<feature type="region of interest" description="Disordered" evidence="1">
    <location>
        <begin position="1"/>
        <end position="159"/>
    </location>
</feature>
<keyword evidence="2" id="KW-0812">Transmembrane</keyword>
<dbReference type="Gene3D" id="2.60.120.560">
    <property type="entry name" value="Exo-inulinase, domain 1"/>
    <property type="match status" value="1"/>
</dbReference>
<sequence length="584" mass="62155">MNNQQGPFNSPFFPKAGERETEPSENTKTTNQHGRLGHRTSLRGLQQQNTGPVSTNTAGTNAQQPFAPSQPSWGTNGGPQSFLPQQPWNNPGQAFQENQQQQYGADMQSFPSSPAQPGNPTNRRTPTGQLGPGASMFHNPLMPRGNTQQLGNAGSSANNFNNLQTEAHVPVDGTPNATQNFGNSGAFRRPTGTLGSTGTFRNPTGALGSSGTFRNPTGALGSSGIHPNPYATRDLGNMGLVPSPTGTLGNTGTLMHPAGEYSGDTGMLKLNQAVKVVRIPVAGKPGEYKTGILPVISQGNTGALPPAQNPAKKSKKKSTVMMLAILVVLVIFASGIYMFTRSGGSNMEANPGSTANGDNAQNQANLKATATANVEATTTFNNLIFDDPLETNGRGWLTTNNRPDLVKKGIVMNFTNNAYHIGSAKVGDNTYFASSVLRNEDIPAKYTYSVDMQQVKGKDDSDFNFFGLLFSYTEIGGQPIAYAFRVINNKSGLRYEFCTLDGRKTPVWSDPIWKQNAGKEFKGTKAKNTLKVHVDGHNFTFWVNGKQVGKAHDTSFGTGSIGLGVNGQAGGSEVAFTNLVLSKN</sequence>
<feature type="compositionally biased region" description="Polar residues" evidence="1">
    <location>
        <begin position="43"/>
        <end position="128"/>
    </location>
</feature>
<keyword evidence="4" id="KW-1185">Reference proteome</keyword>
<feature type="compositionally biased region" description="Polar residues" evidence="1">
    <location>
        <begin position="24"/>
        <end position="33"/>
    </location>
</feature>